<name>A0ABP8XFY9_9MICO</name>
<keyword evidence="3 6" id="KW-0812">Transmembrane</keyword>
<dbReference type="PANTHER" id="PTHR35007:SF1">
    <property type="entry name" value="PILUS ASSEMBLY PROTEIN"/>
    <property type="match status" value="1"/>
</dbReference>
<dbReference type="PANTHER" id="PTHR35007">
    <property type="entry name" value="INTEGRAL MEMBRANE PROTEIN-RELATED"/>
    <property type="match status" value="1"/>
</dbReference>
<evidence type="ECO:0000256" key="1">
    <source>
        <dbReference type="ARBA" id="ARBA00004651"/>
    </source>
</evidence>
<comment type="subcellular location">
    <subcellularLocation>
        <location evidence="1">Cell membrane</location>
        <topology evidence="1">Multi-pass membrane protein</topology>
    </subcellularLocation>
</comment>
<feature type="transmembrane region" description="Helical" evidence="6">
    <location>
        <begin position="95"/>
        <end position="115"/>
    </location>
</feature>
<keyword evidence="9" id="KW-1185">Reference proteome</keyword>
<feature type="transmembrane region" description="Helical" evidence="6">
    <location>
        <begin position="6"/>
        <end position="23"/>
    </location>
</feature>
<evidence type="ECO:0000313" key="8">
    <source>
        <dbReference type="EMBL" id="GAA4706704.1"/>
    </source>
</evidence>
<reference evidence="9" key="1">
    <citation type="journal article" date="2019" name="Int. J. Syst. Evol. Microbiol.">
        <title>The Global Catalogue of Microorganisms (GCM) 10K type strain sequencing project: providing services to taxonomists for standard genome sequencing and annotation.</title>
        <authorList>
            <consortium name="The Broad Institute Genomics Platform"/>
            <consortium name="The Broad Institute Genome Sequencing Center for Infectious Disease"/>
            <person name="Wu L."/>
            <person name="Ma J."/>
        </authorList>
    </citation>
    <scope>NUCLEOTIDE SEQUENCE [LARGE SCALE GENOMIC DNA]</scope>
    <source>
        <strain evidence="9">JCM 17975</strain>
    </source>
</reference>
<dbReference type="Proteomes" id="UP001500843">
    <property type="component" value="Unassembled WGS sequence"/>
</dbReference>
<sequence>MVWAGVTGGSLALALALLAMWLWPRQVDLADALTRLAPATHPSRTRPADVPSSGSTDRLGRWARNALPAQLWLRTPTRDLALLGIPPTRFYGEQLVCAAMGVVTAPLLTAGLGVLGIQVPFMVPALGAVLLAVAMFHIPHYTVADKATKARTEFRRALSLYTSQLAQRRKSGSGVPDAIENAAEGTSSWALNRIAATLAQSRLSGVRPWEVLKDLADQIGVTELHDLAETLEQSGTENTAIYDNLRKSAKAQRNALRNQDLAAANAIAVRMSASGAVMALTFIALLLAPSVMRLLTPV</sequence>
<feature type="transmembrane region" description="Helical" evidence="6">
    <location>
        <begin position="121"/>
        <end position="141"/>
    </location>
</feature>
<keyword evidence="5 6" id="KW-0472">Membrane</keyword>
<feature type="transmembrane region" description="Helical" evidence="6">
    <location>
        <begin position="267"/>
        <end position="288"/>
    </location>
</feature>
<dbReference type="EMBL" id="BAABHM010000012">
    <property type="protein sequence ID" value="GAA4706704.1"/>
    <property type="molecule type" value="Genomic_DNA"/>
</dbReference>
<organism evidence="8 9">
    <name type="scientific">Promicromonospora umidemergens</name>
    <dbReference type="NCBI Taxonomy" id="629679"/>
    <lineage>
        <taxon>Bacteria</taxon>
        <taxon>Bacillati</taxon>
        <taxon>Actinomycetota</taxon>
        <taxon>Actinomycetes</taxon>
        <taxon>Micrococcales</taxon>
        <taxon>Promicromonosporaceae</taxon>
        <taxon>Promicromonospora</taxon>
    </lineage>
</organism>
<evidence type="ECO:0000313" key="9">
    <source>
        <dbReference type="Proteomes" id="UP001500843"/>
    </source>
</evidence>
<evidence type="ECO:0000256" key="6">
    <source>
        <dbReference type="SAM" id="Phobius"/>
    </source>
</evidence>
<gene>
    <name evidence="8" type="ORF">GCM10023198_31190</name>
</gene>
<evidence type="ECO:0000256" key="5">
    <source>
        <dbReference type="ARBA" id="ARBA00023136"/>
    </source>
</evidence>
<dbReference type="InterPro" id="IPR018076">
    <property type="entry name" value="T2SS_GspF_dom"/>
</dbReference>
<evidence type="ECO:0000256" key="3">
    <source>
        <dbReference type="ARBA" id="ARBA00022692"/>
    </source>
</evidence>
<evidence type="ECO:0000259" key="7">
    <source>
        <dbReference type="Pfam" id="PF00482"/>
    </source>
</evidence>
<keyword evidence="2" id="KW-1003">Cell membrane</keyword>
<keyword evidence="4 6" id="KW-1133">Transmembrane helix</keyword>
<feature type="domain" description="Type II secretion system protein GspF" evidence="7">
    <location>
        <begin position="163"/>
        <end position="289"/>
    </location>
</feature>
<protein>
    <recommendedName>
        <fullName evidence="7">Type II secretion system protein GspF domain-containing protein</fullName>
    </recommendedName>
</protein>
<accession>A0ABP8XFY9</accession>
<evidence type="ECO:0000256" key="4">
    <source>
        <dbReference type="ARBA" id="ARBA00022989"/>
    </source>
</evidence>
<proteinExistence type="predicted"/>
<comment type="caution">
    <text evidence="8">The sequence shown here is derived from an EMBL/GenBank/DDBJ whole genome shotgun (WGS) entry which is preliminary data.</text>
</comment>
<evidence type="ECO:0000256" key="2">
    <source>
        <dbReference type="ARBA" id="ARBA00022475"/>
    </source>
</evidence>
<dbReference type="Pfam" id="PF00482">
    <property type="entry name" value="T2SSF"/>
    <property type="match status" value="1"/>
</dbReference>